<name>A0A1F5WV10_9BACT</name>
<dbReference type="CDD" id="cd00310">
    <property type="entry name" value="ATP-synt_Fo_a_6"/>
    <property type="match status" value="1"/>
</dbReference>
<evidence type="ECO:0000256" key="8">
    <source>
        <dbReference type="ARBA" id="ARBA00023065"/>
    </source>
</evidence>
<comment type="similarity">
    <text evidence="2 11 12">Belongs to the ATPase A chain family.</text>
</comment>
<reference evidence="13 14" key="1">
    <citation type="journal article" date="2016" name="Nat. Commun.">
        <title>Thousands of microbial genomes shed light on interconnected biogeochemical processes in an aquifer system.</title>
        <authorList>
            <person name="Anantharaman K."/>
            <person name="Brown C.T."/>
            <person name="Hug L.A."/>
            <person name="Sharon I."/>
            <person name="Castelle C.J."/>
            <person name="Probst A.J."/>
            <person name="Thomas B.C."/>
            <person name="Singh A."/>
            <person name="Wilkins M.J."/>
            <person name="Karaoz U."/>
            <person name="Brodie E.L."/>
            <person name="Williams K.H."/>
            <person name="Hubbard S.S."/>
            <person name="Banfield J.F."/>
        </authorList>
    </citation>
    <scope>NUCLEOTIDE SEQUENCE [LARGE SCALE GENOMIC DNA]</scope>
</reference>
<keyword evidence="6 11" id="KW-0375">Hydrogen ion transport</keyword>
<dbReference type="PANTHER" id="PTHR42823:SF3">
    <property type="entry name" value="ATP SYNTHASE SUBUNIT A, CHLOROPLASTIC"/>
    <property type="match status" value="1"/>
</dbReference>
<dbReference type="Gene3D" id="1.20.120.220">
    <property type="entry name" value="ATP synthase, F0 complex, subunit A"/>
    <property type="match status" value="1"/>
</dbReference>
<comment type="subcellular location">
    <subcellularLocation>
        <location evidence="11 12">Cell membrane</location>
        <topology evidence="11 12">Multi-pass membrane protein</topology>
    </subcellularLocation>
    <subcellularLocation>
        <location evidence="1">Membrane</location>
        <topology evidence="1">Multi-pass membrane protein</topology>
    </subcellularLocation>
</comment>
<dbReference type="GO" id="GO:0042777">
    <property type="term" value="P:proton motive force-driven plasma membrane ATP synthesis"/>
    <property type="evidence" value="ECO:0007669"/>
    <property type="project" value="TreeGrafter"/>
</dbReference>
<evidence type="ECO:0000256" key="2">
    <source>
        <dbReference type="ARBA" id="ARBA00006810"/>
    </source>
</evidence>
<feature type="transmembrane region" description="Helical" evidence="11">
    <location>
        <begin position="245"/>
        <end position="264"/>
    </location>
</feature>
<evidence type="ECO:0000256" key="3">
    <source>
        <dbReference type="ARBA" id="ARBA00022448"/>
    </source>
</evidence>
<feature type="transmembrane region" description="Helical" evidence="11">
    <location>
        <begin position="49"/>
        <end position="67"/>
    </location>
</feature>
<keyword evidence="9 11" id="KW-0472">Membrane</keyword>
<dbReference type="PROSITE" id="PS00449">
    <property type="entry name" value="ATPASE_A"/>
    <property type="match status" value="1"/>
</dbReference>
<dbReference type="NCBIfam" id="TIGR01131">
    <property type="entry name" value="ATP_synt_6_or_A"/>
    <property type="match status" value="1"/>
</dbReference>
<dbReference type="Pfam" id="PF00119">
    <property type="entry name" value="ATP-synt_A"/>
    <property type="match status" value="1"/>
</dbReference>
<dbReference type="SUPFAM" id="SSF81336">
    <property type="entry name" value="F1F0 ATP synthase subunit A"/>
    <property type="match status" value="1"/>
</dbReference>
<keyword evidence="7 11" id="KW-1133">Transmembrane helix</keyword>
<sequence length="271" mass="30002">MENGQPAGLAISSFLIPTEVWYYVDNFMHEISIAAEEIFHIGSWPVTNALFLAGIAAIVLIAFALVLRRKLSLVPGKLQGFFELAVEELLSLMDSVLGDRHLSEKYLPIIGTIFLFILTSNWLGLFPFGFLEVAENGHVVPLLRAPAADLNFTIALAIISVFSVNILGAVAIGTAKHLSKFFTIQNPIFTFVGLLEFISEFIKIVSFSFRLFGNVFAGEVLLMIVGFLVPQIVPLPFLFLETFVGFIQAFIFSMLTLVFLGMAVREHEEAH</sequence>
<evidence type="ECO:0000313" key="13">
    <source>
        <dbReference type="EMBL" id="OGF79443.1"/>
    </source>
</evidence>
<keyword evidence="5 11" id="KW-0812">Transmembrane</keyword>
<dbReference type="InterPro" id="IPR045082">
    <property type="entry name" value="ATP_syn_F0_a_bact/chloroplast"/>
</dbReference>
<dbReference type="GO" id="GO:0045259">
    <property type="term" value="C:proton-transporting ATP synthase complex"/>
    <property type="evidence" value="ECO:0007669"/>
    <property type="project" value="UniProtKB-KW"/>
</dbReference>
<dbReference type="GO" id="GO:0046933">
    <property type="term" value="F:proton-transporting ATP synthase activity, rotational mechanism"/>
    <property type="evidence" value="ECO:0007669"/>
    <property type="project" value="UniProtKB-UniRule"/>
</dbReference>
<evidence type="ECO:0000256" key="1">
    <source>
        <dbReference type="ARBA" id="ARBA00004141"/>
    </source>
</evidence>
<keyword evidence="11" id="KW-1003">Cell membrane</keyword>
<evidence type="ECO:0000256" key="12">
    <source>
        <dbReference type="RuleBase" id="RU000483"/>
    </source>
</evidence>
<organism evidence="13 14">
    <name type="scientific">Candidatus Giovannonibacteria bacterium RIFCSPHIGHO2_02_43_13</name>
    <dbReference type="NCBI Taxonomy" id="1798330"/>
    <lineage>
        <taxon>Bacteria</taxon>
        <taxon>Candidatus Giovannoniibacteriota</taxon>
    </lineage>
</organism>
<feature type="transmembrane region" description="Helical" evidence="11">
    <location>
        <begin position="150"/>
        <end position="172"/>
    </location>
</feature>
<evidence type="ECO:0000256" key="11">
    <source>
        <dbReference type="HAMAP-Rule" id="MF_01393"/>
    </source>
</evidence>
<keyword evidence="8 11" id="KW-0406">Ion transport</keyword>
<comment type="function">
    <text evidence="11 12">Key component of the proton channel; it plays a direct role in the translocation of protons across the membrane.</text>
</comment>
<dbReference type="InterPro" id="IPR023011">
    <property type="entry name" value="ATP_synth_F0_asu_AS"/>
</dbReference>
<dbReference type="EMBL" id="MFHI01000002">
    <property type="protein sequence ID" value="OGF79443.1"/>
    <property type="molecule type" value="Genomic_DNA"/>
</dbReference>
<keyword evidence="3 11" id="KW-0813">Transport</keyword>
<keyword evidence="10 11" id="KW-0066">ATP synthesis</keyword>
<dbReference type="InterPro" id="IPR035908">
    <property type="entry name" value="F0_ATP_A_sf"/>
</dbReference>
<evidence type="ECO:0000256" key="10">
    <source>
        <dbReference type="ARBA" id="ARBA00023310"/>
    </source>
</evidence>
<evidence type="ECO:0000256" key="7">
    <source>
        <dbReference type="ARBA" id="ARBA00022989"/>
    </source>
</evidence>
<gene>
    <name evidence="11" type="primary">atpB</name>
    <name evidence="13" type="ORF">A2W54_01710</name>
</gene>
<comment type="caution">
    <text evidence="13">The sequence shown here is derived from an EMBL/GenBank/DDBJ whole genome shotgun (WGS) entry which is preliminary data.</text>
</comment>
<accession>A0A1F5WV10</accession>
<feature type="transmembrane region" description="Helical" evidence="11">
    <location>
        <begin position="106"/>
        <end position="130"/>
    </location>
</feature>
<feature type="transmembrane region" description="Helical" evidence="11">
    <location>
        <begin position="211"/>
        <end position="233"/>
    </location>
</feature>
<proteinExistence type="inferred from homology"/>
<evidence type="ECO:0000256" key="6">
    <source>
        <dbReference type="ARBA" id="ARBA00022781"/>
    </source>
</evidence>
<protein>
    <recommendedName>
        <fullName evidence="11 12">ATP synthase subunit a</fullName>
    </recommendedName>
    <alternativeName>
        <fullName evidence="11">ATP synthase F0 sector subunit a</fullName>
    </alternativeName>
    <alternativeName>
        <fullName evidence="11">F-ATPase subunit 6</fullName>
    </alternativeName>
</protein>
<dbReference type="HAMAP" id="MF_01393">
    <property type="entry name" value="ATP_synth_a_bact"/>
    <property type="match status" value="1"/>
</dbReference>
<evidence type="ECO:0000256" key="9">
    <source>
        <dbReference type="ARBA" id="ARBA00023136"/>
    </source>
</evidence>
<keyword evidence="4 11" id="KW-0138">CF(0)</keyword>
<dbReference type="Proteomes" id="UP000178425">
    <property type="component" value="Unassembled WGS sequence"/>
</dbReference>
<evidence type="ECO:0000256" key="4">
    <source>
        <dbReference type="ARBA" id="ARBA00022547"/>
    </source>
</evidence>
<dbReference type="GO" id="GO:0005886">
    <property type="term" value="C:plasma membrane"/>
    <property type="evidence" value="ECO:0007669"/>
    <property type="project" value="UniProtKB-SubCell"/>
</dbReference>
<dbReference type="AlphaFoldDB" id="A0A1F5WV10"/>
<dbReference type="PANTHER" id="PTHR42823">
    <property type="entry name" value="ATP SYNTHASE SUBUNIT A, CHLOROPLASTIC"/>
    <property type="match status" value="1"/>
</dbReference>
<dbReference type="PRINTS" id="PR00123">
    <property type="entry name" value="ATPASEA"/>
</dbReference>
<dbReference type="InterPro" id="IPR000568">
    <property type="entry name" value="ATP_synth_F0_asu"/>
</dbReference>
<evidence type="ECO:0000256" key="5">
    <source>
        <dbReference type="ARBA" id="ARBA00022692"/>
    </source>
</evidence>
<evidence type="ECO:0000313" key="14">
    <source>
        <dbReference type="Proteomes" id="UP000178425"/>
    </source>
</evidence>